<dbReference type="PATRIC" id="fig|908809.3.peg.2441"/>
<protein>
    <recommendedName>
        <fullName evidence="1">AAA+ ATPase domain-containing protein</fullName>
    </recommendedName>
</protein>
<dbReference type="CDD" id="cd00009">
    <property type="entry name" value="AAA"/>
    <property type="match status" value="1"/>
</dbReference>
<sequence>MFTAFYGLSFDPFQKDIDTKFFFKSNDFNQALSRLDFLKNVKGFGLLTGEPGSGKSSLLRYFVNSLNPNLFKCVYIPLSTLTVMDFYRALCDGLGIIPPFKKVAMFKQIQESIYTYYHSKNITPVIILDEAQFLKNSILDDLRIIFNFQMDSKDCAVLILSGQTQFISQIQRQPHEALKQRIVVNYSLKGLTLDEVKLYIPYMLRIAGCSEPIFTEDALELLYSSSNGLLRPLNAIARMSLIAGTNKNTRIIDSEVIYEAQSEVNISA</sequence>
<dbReference type="GO" id="GO:0016887">
    <property type="term" value="F:ATP hydrolysis activity"/>
    <property type="evidence" value="ECO:0007669"/>
    <property type="project" value="InterPro"/>
</dbReference>
<comment type="caution">
    <text evidence="2">The sequence shown here is derived from an EMBL/GenBank/DDBJ whole genome shotgun (WGS) entry which is preliminary data.</text>
</comment>
<dbReference type="InterPro" id="IPR003593">
    <property type="entry name" value="AAA+_ATPase"/>
</dbReference>
<evidence type="ECO:0000313" key="2">
    <source>
        <dbReference type="EMBL" id="KRQ85776.1"/>
    </source>
</evidence>
<dbReference type="EMBL" id="LKHP01000035">
    <property type="protein sequence ID" value="KRQ85776.1"/>
    <property type="molecule type" value="Genomic_DNA"/>
</dbReference>
<gene>
    <name evidence="2" type="ORF">ABG79_02448</name>
</gene>
<dbReference type="SUPFAM" id="SSF52540">
    <property type="entry name" value="P-loop containing nucleoside triphosphate hydrolases"/>
    <property type="match status" value="1"/>
</dbReference>
<organism evidence="2 3">
    <name type="scientific">Caloramator mitchellensis</name>
    <dbReference type="NCBI Taxonomy" id="908809"/>
    <lineage>
        <taxon>Bacteria</taxon>
        <taxon>Bacillati</taxon>
        <taxon>Bacillota</taxon>
        <taxon>Clostridia</taxon>
        <taxon>Eubacteriales</taxon>
        <taxon>Clostridiaceae</taxon>
        <taxon>Caloramator</taxon>
    </lineage>
</organism>
<dbReference type="PANTHER" id="PTHR35894:SF1">
    <property type="entry name" value="PHOSPHORIBULOKINASE _ URIDINE KINASE FAMILY"/>
    <property type="match status" value="1"/>
</dbReference>
<name>A0A0R3JQR0_CALMK</name>
<reference evidence="2 3" key="1">
    <citation type="submission" date="2015-09" db="EMBL/GenBank/DDBJ databases">
        <title>Draft genome sequence of a Caloramator mitchellensis, a moderate thermophile from the Great Artesian Basin of Australia.</title>
        <authorList>
            <person name="Patel B.K."/>
        </authorList>
    </citation>
    <scope>NUCLEOTIDE SEQUENCE [LARGE SCALE GENOMIC DNA]</scope>
    <source>
        <strain evidence="2 3">VF08</strain>
    </source>
</reference>
<keyword evidence="3" id="KW-1185">Reference proteome</keyword>
<dbReference type="STRING" id="908809.ABG79_02448"/>
<evidence type="ECO:0000313" key="3">
    <source>
        <dbReference type="Proteomes" id="UP000052015"/>
    </source>
</evidence>
<accession>A0A0R3JQR0</accession>
<dbReference type="Proteomes" id="UP000052015">
    <property type="component" value="Unassembled WGS sequence"/>
</dbReference>
<dbReference type="Gene3D" id="3.40.50.300">
    <property type="entry name" value="P-loop containing nucleotide triphosphate hydrolases"/>
    <property type="match status" value="1"/>
</dbReference>
<dbReference type="InterPro" id="IPR027417">
    <property type="entry name" value="P-loop_NTPase"/>
</dbReference>
<evidence type="ECO:0000259" key="1">
    <source>
        <dbReference type="SMART" id="SM00382"/>
    </source>
</evidence>
<proteinExistence type="predicted"/>
<dbReference type="SMART" id="SM00382">
    <property type="entry name" value="AAA"/>
    <property type="match status" value="1"/>
</dbReference>
<dbReference type="InterPro" id="IPR049945">
    <property type="entry name" value="AAA_22"/>
</dbReference>
<dbReference type="OrthoDB" id="9815896at2"/>
<dbReference type="InterPro" id="IPR052026">
    <property type="entry name" value="ExeA_AAA_ATPase_DNA-bind"/>
</dbReference>
<dbReference type="PANTHER" id="PTHR35894">
    <property type="entry name" value="GENERAL SECRETION PATHWAY PROTEIN A-RELATED"/>
    <property type="match status" value="1"/>
</dbReference>
<feature type="domain" description="AAA+ ATPase" evidence="1">
    <location>
        <begin position="41"/>
        <end position="188"/>
    </location>
</feature>
<dbReference type="AlphaFoldDB" id="A0A0R3JQR0"/>
<dbReference type="Pfam" id="PF13401">
    <property type="entry name" value="AAA_22"/>
    <property type="match status" value="1"/>
</dbReference>
<dbReference type="RefSeq" id="WP_057979710.1">
    <property type="nucleotide sequence ID" value="NZ_LKHP01000035.1"/>
</dbReference>